<evidence type="ECO:0000259" key="16">
    <source>
        <dbReference type="PROSITE" id="PS50110"/>
    </source>
</evidence>
<dbReference type="SMART" id="SM00388">
    <property type="entry name" value="HisKA"/>
    <property type="match status" value="1"/>
</dbReference>
<dbReference type="InterPro" id="IPR003661">
    <property type="entry name" value="HisK_dim/P_dom"/>
</dbReference>
<dbReference type="SMART" id="SM00342">
    <property type="entry name" value="HTH_ARAC"/>
    <property type="match status" value="1"/>
</dbReference>
<dbReference type="InterPro" id="IPR018062">
    <property type="entry name" value="HTH_AraC-typ_CS"/>
</dbReference>
<evidence type="ECO:0000259" key="14">
    <source>
        <dbReference type="PROSITE" id="PS01124"/>
    </source>
</evidence>
<dbReference type="PROSITE" id="PS00041">
    <property type="entry name" value="HTH_ARAC_FAMILY_1"/>
    <property type="match status" value="1"/>
</dbReference>
<dbReference type="GO" id="GO:0005524">
    <property type="term" value="F:ATP binding"/>
    <property type="evidence" value="ECO:0007669"/>
    <property type="project" value="UniProtKB-KW"/>
</dbReference>
<name>A0A1Y1CHU9_9BACT</name>
<evidence type="ECO:0000259" key="15">
    <source>
        <dbReference type="PROSITE" id="PS50109"/>
    </source>
</evidence>
<dbReference type="InterPro" id="IPR013783">
    <property type="entry name" value="Ig-like_fold"/>
</dbReference>
<feature type="domain" description="Response regulatory" evidence="16">
    <location>
        <begin position="1122"/>
        <end position="1237"/>
    </location>
</feature>
<dbReference type="EMBL" id="AP018042">
    <property type="protein sequence ID" value="BAX79956.1"/>
    <property type="molecule type" value="Genomic_DNA"/>
</dbReference>
<evidence type="ECO:0000256" key="6">
    <source>
        <dbReference type="ARBA" id="ARBA00022777"/>
    </source>
</evidence>
<dbReference type="PROSITE" id="PS50110">
    <property type="entry name" value="RESPONSE_REGULATORY"/>
    <property type="match status" value="1"/>
</dbReference>
<keyword evidence="13" id="KW-0812">Transmembrane</keyword>
<dbReference type="SMART" id="SM00448">
    <property type="entry name" value="REC"/>
    <property type="match status" value="1"/>
</dbReference>
<dbReference type="Pfam" id="PF00072">
    <property type="entry name" value="Response_reg"/>
    <property type="match status" value="1"/>
</dbReference>
<keyword evidence="18" id="KW-1185">Reference proteome</keyword>
<dbReference type="EC" id="2.7.13.3" evidence="2"/>
<dbReference type="FunFam" id="3.40.50.2300:FF:000138">
    <property type="entry name" value="Two-component system sensor histidine kinase/response regulator"/>
    <property type="match status" value="1"/>
</dbReference>
<evidence type="ECO:0000256" key="3">
    <source>
        <dbReference type="ARBA" id="ARBA00022553"/>
    </source>
</evidence>
<organism evidence="17 18">
    <name type="scientific">Labilibaculum antarcticum</name>
    <dbReference type="NCBI Taxonomy" id="1717717"/>
    <lineage>
        <taxon>Bacteria</taxon>
        <taxon>Pseudomonadati</taxon>
        <taxon>Bacteroidota</taxon>
        <taxon>Bacteroidia</taxon>
        <taxon>Marinilabiliales</taxon>
        <taxon>Marinifilaceae</taxon>
        <taxon>Labilibaculum</taxon>
    </lineage>
</organism>
<dbReference type="InterPro" id="IPR011110">
    <property type="entry name" value="Reg_prop"/>
</dbReference>
<dbReference type="InterPro" id="IPR009057">
    <property type="entry name" value="Homeodomain-like_sf"/>
</dbReference>
<dbReference type="RefSeq" id="WP_096428834.1">
    <property type="nucleotide sequence ID" value="NZ_AP018042.1"/>
</dbReference>
<evidence type="ECO:0000313" key="18">
    <source>
        <dbReference type="Proteomes" id="UP000218267"/>
    </source>
</evidence>
<evidence type="ECO:0000313" key="17">
    <source>
        <dbReference type="EMBL" id="BAX79956.1"/>
    </source>
</evidence>
<evidence type="ECO:0000256" key="13">
    <source>
        <dbReference type="SAM" id="Phobius"/>
    </source>
</evidence>
<reference evidence="17 18" key="1">
    <citation type="journal article" date="2018" name="Mar. Genomics">
        <title>Complete genome sequence of Marinifilaceae bacterium strain SPP2, isolated from the Antarctic marine sediment.</title>
        <authorList>
            <person name="Watanabe M."/>
            <person name="Kojima H."/>
            <person name="Fukui M."/>
        </authorList>
    </citation>
    <scope>NUCLEOTIDE SEQUENCE [LARGE SCALE GENOMIC DNA]</scope>
    <source>
        <strain evidence="17 18">SPP2</strain>
    </source>
</reference>
<dbReference type="Pfam" id="PF02518">
    <property type="entry name" value="HATPase_c"/>
    <property type="match status" value="1"/>
</dbReference>
<dbReference type="Gene3D" id="1.10.10.60">
    <property type="entry name" value="Homeodomain-like"/>
    <property type="match status" value="1"/>
</dbReference>
<dbReference type="GO" id="GO:0043565">
    <property type="term" value="F:sequence-specific DNA binding"/>
    <property type="evidence" value="ECO:0007669"/>
    <property type="project" value="InterPro"/>
</dbReference>
<evidence type="ECO:0000256" key="7">
    <source>
        <dbReference type="ARBA" id="ARBA00022840"/>
    </source>
</evidence>
<proteinExistence type="predicted"/>
<dbReference type="Gene3D" id="3.40.50.2300">
    <property type="match status" value="1"/>
</dbReference>
<dbReference type="GO" id="GO:0003700">
    <property type="term" value="F:DNA-binding transcription factor activity"/>
    <property type="evidence" value="ECO:0007669"/>
    <property type="project" value="InterPro"/>
</dbReference>
<dbReference type="CDD" id="cd00075">
    <property type="entry name" value="HATPase"/>
    <property type="match status" value="1"/>
</dbReference>
<evidence type="ECO:0000256" key="2">
    <source>
        <dbReference type="ARBA" id="ARBA00012438"/>
    </source>
</evidence>
<dbReference type="PROSITE" id="PS01124">
    <property type="entry name" value="HTH_ARAC_FAMILY_2"/>
    <property type="match status" value="1"/>
</dbReference>
<dbReference type="Pfam" id="PF12833">
    <property type="entry name" value="HTH_18"/>
    <property type="match status" value="1"/>
</dbReference>
<keyword evidence="7" id="KW-0067">ATP-binding</keyword>
<dbReference type="PANTHER" id="PTHR43547">
    <property type="entry name" value="TWO-COMPONENT HISTIDINE KINASE"/>
    <property type="match status" value="1"/>
</dbReference>
<sequence length="1379" mass="158184">MLRVFTWGLILILFLTGFKASNWRHNQIGSIEGLSNSAVTSSYLDSKGYMWFGTWDGLNRFDGSNIKVFKPNTFRKNTINNNIIRSILEDRFNNLWIVTEAGLNTYDYVQNTFTSYLDNIDCIEYREESYRASLDADSVIWCSKYNYGICKFDYEKKQFSAPIQISNQEDITKKTVGFAFTSNEQLWCLSEEGNAYELEHRDTWEITKTIHLSSKYQFDSDKNWFYSYHNKLFLFVSLNNGGLLSINLEDGTIQEIKSHLTPFAVTSLSTSLSGEFLWGGTDEGKVFKLDLAEQSHISPLEISENKKVKIWSITQTKPDLLWIGTDGDGVHKYITEGNFFESIKKGNLSEGKLNHSIVRATHEDESGNLWVGTRGNGLNFIPVTEAPTKVFDTQNGLSNNAVLSLGNDSYKNIWIGVDGEGIDMFESKTGKILHFPDDFKNTSGIKLGSVYSICLDTFNDLWIGTSGYGLFRLNIERKKDGKYQVSNFSHYKSNPLNKNGLNSNIIYSIVEGEPNILWIGTRGGGLYRLNTISEKFEAFRSSSNNLKSLINDDVLSLCKSNNETLWIGTSGGLDRLNLSTFPYQFTHYTEQNGLPNNTIHAIQTDQNDNIWVSTNNGLTKLDYKGNQIRSYFYSDGLQSNEFTDGASCFGTLTGKLYFGGVNGLTYFDPNKVTDTEYFPRLAITRFSVFNETQKEKNPIPFYIDMSDSLHLNYNQNFFKFEFTTLNFHNKQKCMYAFKLENFNNDYTLIKKEGEATYTNVPPGDYIFKVKCTNEDAIWNPETREIKLTIHPPFWKTTWAYFSYVIITFMAIFLFIFFLLRRTKMRNKLAIERLEIQKTKEINNYKFQFFTNIAHEFRTPLTLIMAPAAQLMDLHPNDKEISPYVKSIYNNSTRLLHLIRELIDFRKVETGHFKLRVQNYDLTDFTRTITEAFTQYALEKEIQLKLIDNSKDIIGWFDNNILEKILLNLISNALKYTPQKGSVSIELIHQQKNAIIKITDNGIGIPTKYQDKIFDRFFQNANSLPKEKRFSESAGVGLSLTKSLIELHKGSIQLESKPNIGSCFTISIPISKSQYSDSEKQTEIVIDESRIKDRAIEEIMGLEVVSFSNKATETSADESKKHNILVVDDNEQLRNLIYDILHQDYSVLLAKNGIEALDKINSNDVSVIVSDIIMPEMDGLELCNTIKEDINTCHIPVILLTAKGELEHRIQGIESGADSYIPKPFDPRHLKVRIRKLIEMRNQVRDAFQSVQTVSVKDVSGLYKRDVKFVDNLQKFVDDNLDKTELNADLLADQLAMSKTQLYRKIKAVTGFTPHGFIRNFRLKKAASLLLESSYTVSEIIYETGFNNRTYFYRCFKELYGESPTDYKKNILNDTNKENT</sequence>
<dbReference type="Gene3D" id="2.130.10.10">
    <property type="entry name" value="YVTN repeat-like/Quinoprotein amine dehydrogenase"/>
    <property type="match status" value="3"/>
</dbReference>
<dbReference type="FunFam" id="3.30.565.10:FF:000037">
    <property type="entry name" value="Hybrid sensor histidine kinase/response regulator"/>
    <property type="match status" value="1"/>
</dbReference>
<dbReference type="FunFam" id="2.60.40.10:FF:000791">
    <property type="entry name" value="Two-component system sensor histidine kinase/response regulator"/>
    <property type="match status" value="1"/>
</dbReference>
<evidence type="ECO:0000256" key="11">
    <source>
        <dbReference type="ARBA" id="ARBA00023163"/>
    </source>
</evidence>
<evidence type="ECO:0000256" key="4">
    <source>
        <dbReference type="ARBA" id="ARBA00022679"/>
    </source>
</evidence>
<evidence type="ECO:0000256" key="8">
    <source>
        <dbReference type="ARBA" id="ARBA00023012"/>
    </source>
</evidence>
<keyword evidence="4" id="KW-0808">Transferase</keyword>
<dbReference type="PROSITE" id="PS50109">
    <property type="entry name" value="HIS_KIN"/>
    <property type="match status" value="1"/>
</dbReference>
<keyword evidence="13" id="KW-0472">Membrane</keyword>
<dbReference type="PRINTS" id="PR00344">
    <property type="entry name" value="BCTRLSENSOR"/>
</dbReference>
<accession>A0A1Y1CHU9</accession>
<dbReference type="InterPro" id="IPR001789">
    <property type="entry name" value="Sig_transdc_resp-reg_receiver"/>
</dbReference>
<dbReference type="InterPro" id="IPR011123">
    <property type="entry name" value="Y_Y_Y"/>
</dbReference>
<dbReference type="SMART" id="SM00387">
    <property type="entry name" value="HATPase_c"/>
    <property type="match status" value="1"/>
</dbReference>
<dbReference type="InterPro" id="IPR005467">
    <property type="entry name" value="His_kinase_dom"/>
</dbReference>
<dbReference type="SUPFAM" id="SSF55874">
    <property type="entry name" value="ATPase domain of HSP90 chaperone/DNA topoisomerase II/histidine kinase"/>
    <property type="match status" value="1"/>
</dbReference>
<feature type="domain" description="HTH araC/xylS-type" evidence="14">
    <location>
        <begin position="1270"/>
        <end position="1369"/>
    </location>
</feature>
<dbReference type="GO" id="GO:0000155">
    <property type="term" value="F:phosphorelay sensor kinase activity"/>
    <property type="evidence" value="ECO:0007669"/>
    <property type="project" value="InterPro"/>
</dbReference>
<keyword evidence="11" id="KW-0804">Transcription</keyword>
<evidence type="ECO:0000256" key="1">
    <source>
        <dbReference type="ARBA" id="ARBA00000085"/>
    </source>
</evidence>
<keyword evidence="8" id="KW-0902">Two-component regulatory system</keyword>
<dbReference type="InterPro" id="IPR011044">
    <property type="entry name" value="Quino_amine_DH_bsu"/>
</dbReference>
<feature type="transmembrane region" description="Helical" evidence="13">
    <location>
        <begin position="798"/>
        <end position="819"/>
    </location>
</feature>
<dbReference type="SUPFAM" id="SSF52172">
    <property type="entry name" value="CheY-like"/>
    <property type="match status" value="1"/>
</dbReference>
<dbReference type="OrthoDB" id="717811at2"/>
<dbReference type="InterPro" id="IPR003594">
    <property type="entry name" value="HATPase_dom"/>
</dbReference>
<dbReference type="InterPro" id="IPR036097">
    <property type="entry name" value="HisK_dim/P_sf"/>
</dbReference>
<evidence type="ECO:0000256" key="12">
    <source>
        <dbReference type="PROSITE-ProRule" id="PRU00169"/>
    </source>
</evidence>
<keyword evidence="13" id="KW-1133">Transmembrane helix</keyword>
<dbReference type="Pfam" id="PF00512">
    <property type="entry name" value="HisKA"/>
    <property type="match status" value="1"/>
</dbReference>
<dbReference type="PANTHER" id="PTHR43547:SF2">
    <property type="entry name" value="HYBRID SIGNAL TRANSDUCTION HISTIDINE KINASE C"/>
    <property type="match status" value="1"/>
</dbReference>
<keyword evidence="10" id="KW-0238">DNA-binding</keyword>
<dbReference type="SUPFAM" id="SSF50969">
    <property type="entry name" value="YVTN repeat-like/Quinoprotein amine dehydrogenase"/>
    <property type="match status" value="1"/>
</dbReference>
<evidence type="ECO:0000256" key="9">
    <source>
        <dbReference type="ARBA" id="ARBA00023015"/>
    </source>
</evidence>
<evidence type="ECO:0000256" key="5">
    <source>
        <dbReference type="ARBA" id="ARBA00022741"/>
    </source>
</evidence>
<reference evidence="18" key="2">
    <citation type="journal article" date="2020" name="Antonie Van Leeuwenhoek">
        <title>Labilibaculum antarcticum sp. nov., a novel facultative anaerobic, psychrotorelant bacterium isolated from marine sediment of Antarctica.</title>
        <authorList>
            <person name="Watanabe M."/>
            <person name="Kojima H."/>
            <person name="Fukui M."/>
        </authorList>
    </citation>
    <scope>NUCLEOTIDE SEQUENCE [LARGE SCALE GENOMIC DNA]</scope>
    <source>
        <strain evidence="18">SPP2</strain>
    </source>
</reference>
<dbReference type="Pfam" id="PF07494">
    <property type="entry name" value="Reg_prop"/>
    <property type="match status" value="3"/>
</dbReference>
<feature type="domain" description="Histidine kinase" evidence="15">
    <location>
        <begin position="851"/>
        <end position="1071"/>
    </location>
</feature>
<comment type="catalytic activity">
    <reaction evidence="1">
        <text>ATP + protein L-histidine = ADP + protein N-phospho-L-histidine.</text>
        <dbReference type="EC" id="2.7.13.3"/>
    </reaction>
</comment>
<dbReference type="Proteomes" id="UP000218267">
    <property type="component" value="Chromosome"/>
</dbReference>
<keyword evidence="6" id="KW-0418">Kinase</keyword>
<keyword evidence="9" id="KW-0805">Transcription regulation</keyword>
<dbReference type="SUPFAM" id="SSF46689">
    <property type="entry name" value="Homeodomain-like"/>
    <property type="match status" value="1"/>
</dbReference>
<dbReference type="InterPro" id="IPR011006">
    <property type="entry name" value="CheY-like_superfamily"/>
</dbReference>
<dbReference type="Gene3D" id="3.30.565.10">
    <property type="entry name" value="Histidine kinase-like ATPase, C-terminal domain"/>
    <property type="match status" value="1"/>
</dbReference>
<dbReference type="SUPFAM" id="SSF47384">
    <property type="entry name" value="Homodimeric domain of signal transducing histidine kinase"/>
    <property type="match status" value="1"/>
</dbReference>
<dbReference type="SUPFAM" id="SSF63829">
    <property type="entry name" value="Calcium-dependent phosphotriesterase"/>
    <property type="match status" value="2"/>
</dbReference>
<evidence type="ECO:0000256" key="10">
    <source>
        <dbReference type="ARBA" id="ARBA00023125"/>
    </source>
</evidence>
<dbReference type="InterPro" id="IPR015943">
    <property type="entry name" value="WD40/YVTN_repeat-like_dom_sf"/>
</dbReference>
<dbReference type="InterPro" id="IPR018060">
    <property type="entry name" value="HTH_AraC"/>
</dbReference>
<keyword evidence="5" id="KW-0547">Nucleotide-binding</keyword>
<keyword evidence="3 12" id="KW-0597">Phosphoprotein</keyword>
<dbReference type="KEGG" id="mbas:ALGA_1580"/>
<protein>
    <recommendedName>
        <fullName evidence="2">histidine kinase</fullName>
        <ecNumber evidence="2">2.7.13.3</ecNumber>
    </recommendedName>
</protein>
<dbReference type="CDD" id="cd00082">
    <property type="entry name" value="HisKA"/>
    <property type="match status" value="1"/>
</dbReference>
<dbReference type="CDD" id="cd17574">
    <property type="entry name" value="REC_OmpR"/>
    <property type="match status" value="1"/>
</dbReference>
<dbReference type="Gene3D" id="1.10.287.130">
    <property type="match status" value="1"/>
</dbReference>
<dbReference type="InterPro" id="IPR004358">
    <property type="entry name" value="Sig_transdc_His_kin-like_C"/>
</dbReference>
<dbReference type="Gene3D" id="2.60.40.10">
    <property type="entry name" value="Immunoglobulins"/>
    <property type="match status" value="1"/>
</dbReference>
<dbReference type="Pfam" id="PF07495">
    <property type="entry name" value="Y_Y_Y"/>
    <property type="match status" value="1"/>
</dbReference>
<feature type="modified residue" description="4-aspartylphosphate" evidence="12">
    <location>
        <position position="1170"/>
    </location>
</feature>
<gene>
    <name evidence="17" type="ORF">ALGA_1580</name>
</gene>
<dbReference type="InterPro" id="IPR036890">
    <property type="entry name" value="HATPase_C_sf"/>
</dbReference>